<sequence>MFVKMAHEIIDPTKWTYAQVESAALPSNSVAWSVCSQFPTEVHLELREAGKIGDWNKGRIEHDVQWVSKQYWAFRSELKVPEAKLRGMEYAELEFESLDTFATVYLNGTEILQTDNHFTIHTVSVPLESLKPSNELVITFKPPEPIAREVAKKYGPFRGGSCNLGDRSRMGIRKSQYHFRWDWGPELVCVGPDRPIHLHLFASRLKEVNTCARVDEGLKKTLKVEVITEGKDRNIRVELSSLNGTVIKTQDTKVIKNEVTLGGVEWIFGDEVDLWWPVREGNQTRYQVKVELLSEAGEVIDTLTRKIGFRRVELVQRPLDGQEGTSFFFKVNNRPIFAAGSNWIPIDNTLPSGTDERYRKWIELLVKGNQNMIRVWGGGVYEPDIFYDLCDELGVMVWQDFMFACGVYPIFPDFMESVRKEAECNVKRLRHHPSMALFCGNNEDYQMILQWDIDQKGDPLPARKIYEHLLPETVTRLTDPEIPYHRGSPYGGKGWDTADPTIGDVHQWDVWGGKEKYYQDWDILGGRFVSEFGIPSLPDIRTIDFWLDGDETQRYPQSRLMQQHNKAGSHERRLAIYMNENFRYAEDLERYAYLTRLMQSEAIGLSYSLWRRAWQGPRKESCAGVLVWQLNDCWPVTSWAIIDYFYRPKPAYFAISRASSRINVGLRRTVAKNRETDRPRTFYEYGAFQSREVTVELWASNFGSETKVNIEVHAMDLCTGWKGQTKKYAVELGENRSTEVWKGECPAPSEEEAYDRYAPSGSIVLYAVLSSEDGTVLSRTSNWPEPYKLLDIPDPGLQVKVQGDQITLSSEKPCKGVWLDVEGDNDGLEWSDNGFDVFPGDDYRIRVDGLNGRKITVAYLGKEKPTRV</sequence>
<keyword evidence="8" id="KW-0325">Glycoprotein</keyword>
<dbReference type="GO" id="GO:0004567">
    <property type="term" value="F:beta-mannosidase activity"/>
    <property type="evidence" value="ECO:0007669"/>
    <property type="project" value="UniProtKB-EC"/>
</dbReference>
<evidence type="ECO:0000256" key="8">
    <source>
        <dbReference type="ARBA" id="ARBA00023180"/>
    </source>
</evidence>
<evidence type="ECO:0000256" key="6">
    <source>
        <dbReference type="ARBA" id="ARBA00022525"/>
    </source>
</evidence>
<dbReference type="InParanoid" id="A0A1Y1UIJ5"/>
<evidence type="ECO:0000259" key="15">
    <source>
        <dbReference type="Pfam" id="PF17786"/>
    </source>
</evidence>
<dbReference type="AlphaFoldDB" id="A0A1Y1UIJ5"/>
<dbReference type="Gene3D" id="2.60.120.260">
    <property type="entry name" value="Galactose-binding domain-like"/>
    <property type="match status" value="1"/>
</dbReference>
<feature type="domain" description="Beta-mannosidase Ig-fold" evidence="14">
    <location>
        <begin position="793"/>
        <end position="848"/>
    </location>
</feature>
<evidence type="ECO:0000256" key="1">
    <source>
        <dbReference type="ARBA" id="ARBA00000829"/>
    </source>
</evidence>
<evidence type="ECO:0000259" key="14">
    <source>
        <dbReference type="Pfam" id="PF17753"/>
    </source>
</evidence>
<accession>A0A1Y1UIJ5</accession>
<dbReference type="Gene3D" id="2.60.40.10">
    <property type="entry name" value="Immunoglobulins"/>
    <property type="match status" value="2"/>
</dbReference>
<feature type="domain" description="Mannosidase Ig/CBM-like" evidence="15">
    <location>
        <begin position="694"/>
        <end position="788"/>
    </location>
</feature>
<dbReference type="Gene3D" id="3.20.20.80">
    <property type="entry name" value="Glycosidases"/>
    <property type="match status" value="1"/>
</dbReference>
<dbReference type="UniPathway" id="UPA00280"/>
<dbReference type="Pfam" id="PF17753">
    <property type="entry name" value="Ig_mannosidase"/>
    <property type="match status" value="1"/>
</dbReference>
<dbReference type="SUPFAM" id="SSF49785">
    <property type="entry name" value="Galactose-binding domain-like"/>
    <property type="match status" value="1"/>
</dbReference>
<dbReference type="EMBL" id="NBSH01000007">
    <property type="protein sequence ID" value="ORX36925.1"/>
    <property type="molecule type" value="Genomic_DNA"/>
</dbReference>
<dbReference type="SUPFAM" id="SSF51445">
    <property type="entry name" value="(Trans)glycosidases"/>
    <property type="match status" value="1"/>
</dbReference>
<dbReference type="InterPro" id="IPR041447">
    <property type="entry name" value="Mannosidase_ig"/>
</dbReference>
<protein>
    <recommendedName>
        <fullName evidence="11">Beta-mannosidase B</fullName>
        <ecNumber evidence="5">3.2.1.25</ecNumber>
    </recommendedName>
    <alternativeName>
        <fullName evidence="12">Mannanase B</fullName>
    </alternativeName>
</protein>
<dbReference type="FunFam" id="3.20.20.80:FF:000050">
    <property type="entry name" value="Beta-mannosidase B"/>
    <property type="match status" value="1"/>
</dbReference>
<feature type="domain" description="Glycoside hydrolase family 2 immunoglobulin-like beta-sandwich" evidence="13">
    <location>
        <begin position="215"/>
        <end position="310"/>
    </location>
</feature>
<dbReference type="GO" id="GO:0006516">
    <property type="term" value="P:glycoprotein catabolic process"/>
    <property type="evidence" value="ECO:0007669"/>
    <property type="project" value="TreeGrafter"/>
</dbReference>
<dbReference type="InterPro" id="IPR008979">
    <property type="entry name" value="Galactose-bd-like_sf"/>
</dbReference>
<evidence type="ECO:0000256" key="2">
    <source>
        <dbReference type="ARBA" id="ARBA00004613"/>
    </source>
</evidence>
<dbReference type="OrthoDB" id="2866996at2759"/>
<evidence type="ECO:0000256" key="5">
    <source>
        <dbReference type="ARBA" id="ARBA00012754"/>
    </source>
</evidence>
<keyword evidence="7 17" id="KW-0378">Hydrolase</keyword>
<evidence type="ECO:0000256" key="11">
    <source>
        <dbReference type="ARBA" id="ARBA00041069"/>
    </source>
</evidence>
<dbReference type="Pfam" id="PF22666">
    <property type="entry name" value="Glyco_hydro_2_N2"/>
    <property type="match status" value="1"/>
</dbReference>
<dbReference type="SUPFAM" id="SSF49303">
    <property type="entry name" value="beta-Galactosidase/glucuronidase domain"/>
    <property type="match status" value="2"/>
</dbReference>
<dbReference type="Pfam" id="PF00703">
    <property type="entry name" value="Glyco_hydro_2"/>
    <property type="match status" value="1"/>
</dbReference>
<dbReference type="InterPro" id="IPR006102">
    <property type="entry name" value="Ig-like_GH2"/>
</dbReference>
<dbReference type="PANTHER" id="PTHR43730">
    <property type="entry name" value="BETA-MANNOSIDASE"/>
    <property type="match status" value="1"/>
</dbReference>
<keyword evidence="6" id="KW-0964">Secreted</keyword>
<evidence type="ECO:0000256" key="7">
    <source>
        <dbReference type="ARBA" id="ARBA00022801"/>
    </source>
</evidence>
<dbReference type="Proteomes" id="UP000193218">
    <property type="component" value="Unassembled WGS sequence"/>
</dbReference>
<evidence type="ECO:0000256" key="12">
    <source>
        <dbReference type="ARBA" id="ARBA00041614"/>
    </source>
</evidence>
<comment type="pathway">
    <text evidence="3">Glycan metabolism; N-glycan degradation.</text>
</comment>
<evidence type="ECO:0000313" key="17">
    <source>
        <dbReference type="EMBL" id="ORX36925.1"/>
    </source>
</evidence>
<gene>
    <name evidence="17" type="ORF">BD324DRAFT_627724</name>
</gene>
<evidence type="ECO:0000256" key="4">
    <source>
        <dbReference type="ARBA" id="ARBA00011738"/>
    </source>
</evidence>
<keyword evidence="9" id="KW-0326">Glycosidase</keyword>
<organism evidence="17 18">
    <name type="scientific">Kockovaella imperatae</name>
    <dbReference type="NCBI Taxonomy" id="4999"/>
    <lineage>
        <taxon>Eukaryota</taxon>
        <taxon>Fungi</taxon>
        <taxon>Dikarya</taxon>
        <taxon>Basidiomycota</taxon>
        <taxon>Agaricomycotina</taxon>
        <taxon>Tremellomycetes</taxon>
        <taxon>Tremellales</taxon>
        <taxon>Cuniculitremaceae</taxon>
        <taxon>Kockovaella</taxon>
    </lineage>
</organism>
<comment type="subunit">
    <text evidence="4">Homodimer.</text>
</comment>
<evidence type="ECO:0000259" key="16">
    <source>
        <dbReference type="Pfam" id="PF22666"/>
    </source>
</evidence>
<dbReference type="InterPro" id="IPR041625">
    <property type="entry name" value="Beta-mannosidase_Ig"/>
</dbReference>
<dbReference type="InterPro" id="IPR054593">
    <property type="entry name" value="Beta-mannosidase-like_N2"/>
</dbReference>
<evidence type="ECO:0000256" key="10">
    <source>
        <dbReference type="ARBA" id="ARBA00038429"/>
    </source>
</evidence>
<evidence type="ECO:0000256" key="3">
    <source>
        <dbReference type="ARBA" id="ARBA00004740"/>
    </source>
</evidence>
<name>A0A1Y1UIJ5_9TREE</name>
<dbReference type="GeneID" id="33557844"/>
<dbReference type="Pfam" id="PF17786">
    <property type="entry name" value="Mannosidase_ig"/>
    <property type="match status" value="1"/>
</dbReference>
<feature type="domain" description="Beta-mannosidase-like galactose-binding" evidence="16">
    <location>
        <begin position="15"/>
        <end position="192"/>
    </location>
</feature>
<evidence type="ECO:0000256" key="9">
    <source>
        <dbReference type="ARBA" id="ARBA00023295"/>
    </source>
</evidence>
<dbReference type="EC" id="3.2.1.25" evidence="5"/>
<comment type="caution">
    <text evidence="17">The sequence shown here is derived from an EMBL/GenBank/DDBJ whole genome shotgun (WGS) entry which is preliminary data.</text>
</comment>
<dbReference type="RefSeq" id="XP_021870994.1">
    <property type="nucleotide sequence ID" value="XM_022016035.1"/>
</dbReference>
<reference evidence="17 18" key="1">
    <citation type="submission" date="2017-03" db="EMBL/GenBank/DDBJ databases">
        <title>Widespread Adenine N6-methylation of Active Genes in Fungi.</title>
        <authorList>
            <consortium name="DOE Joint Genome Institute"/>
            <person name="Mondo S.J."/>
            <person name="Dannebaum R.O."/>
            <person name="Kuo R.C."/>
            <person name="Louie K.B."/>
            <person name="Bewick A.J."/>
            <person name="Labutti K."/>
            <person name="Haridas S."/>
            <person name="Kuo A."/>
            <person name="Salamov A."/>
            <person name="Ahrendt S.R."/>
            <person name="Lau R."/>
            <person name="Bowen B.P."/>
            <person name="Lipzen A."/>
            <person name="Sullivan W."/>
            <person name="Andreopoulos W.B."/>
            <person name="Clum A."/>
            <person name="Lindquist E."/>
            <person name="Daum C."/>
            <person name="Northen T.R."/>
            <person name="Ramamoorthy G."/>
            <person name="Schmitz R.J."/>
            <person name="Gryganskyi A."/>
            <person name="Culley D."/>
            <person name="Magnuson J."/>
            <person name="James T.Y."/>
            <person name="O'Malley M.A."/>
            <person name="Stajich J.E."/>
            <person name="Spatafora J.W."/>
            <person name="Visel A."/>
            <person name="Grigoriev I.V."/>
        </authorList>
    </citation>
    <scope>NUCLEOTIDE SEQUENCE [LARGE SCALE GENOMIC DNA]</scope>
    <source>
        <strain evidence="17 18">NRRL Y-17943</strain>
    </source>
</reference>
<dbReference type="GO" id="GO:0005576">
    <property type="term" value="C:extracellular region"/>
    <property type="evidence" value="ECO:0007669"/>
    <property type="project" value="UniProtKB-SubCell"/>
</dbReference>
<dbReference type="InterPro" id="IPR036156">
    <property type="entry name" value="Beta-gal/glucu_dom_sf"/>
</dbReference>
<dbReference type="InterPro" id="IPR017853">
    <property type="entry name" value="GH"/>
</dbReference>
<comment type="similarity">
    <text evidence="10">Belongs to the glycosyl hydrolase 2 family. Beta-mannosidase B subfamily.</text>
</comment>
<dbReference type="STRING" id="4999.A0A1Y1UIJ5"/>
<dbReference type="PANTHER" id="PTHR43730:SF1">
    <property type="entry name" value="BETA-MANNOSIDASE"/>
    <property type="match status" value="1"/>
</dbReference>
<proteinExistence type="inferred from homology"/>
<comment type="subcellular location">
    <subcellularLocation>
        <location evidence="2">Secreted</location>
    </subcellularLocation>
</comment>
<dbReference type="GO" id="GO:0005975">
    <property type="term" value="P:carbohydrate metabolic process"/>
    <property type="evidence" value="ECO:0007669"/>
    <property type="project" value="InterPro"/>
</dbReference>
<dbReference type="InterPro" id="IPR050887">
    <property type="entry name" value="Beta-mannosidase_GH2"/>
</dbReference>
<comment type="catalytic activity">
    <reaction evidence="1">
        <text>Hydrolysis of terminal, non-reducing beta-D-mannose residues in beta-D-mannosides.</text>
        <dbReference type="EC" id="3.2.1.25"/>
    </reaction>
</comment>
<evidence type="ECO:0000313" key="18">
    <source>
        <dbReference type="Proteomes" id="UP000193218"/>
    </source>
</evidence>
<evidence type="ECO:0000259" key="13">
    <source>
        <dbReference type="Pfam" id="PF00703"/>
    </source>
</evidence>
<keyword evidence="18" id="KW-1185">Reference proteome</keyword>
<dbReference type="InterPro" id="IPR013783">
    <property type="entry name" value="Ig-like_fold"/>
</dbReference>